<keyword evidence="2" id="KW-0472">Membrane</keyword>
<feature type="transmembrane region" description="Helical" evidence="2">
    <location>
        <begin position="119"/>
        <end position="143"/>
    </location>
</feature>
<accession>A0A9W7DVL7</accession>
<evidence type="ECO:0000256" key="1">
    <source>
        <dbReference type="SAM" id="MobiDB-lite"/>
    </source>
</evidence>
<reference evidence="3" key="1">
    <citation type="submission" date="2022-07" db="EMBL/GenBank/DDBJ databases">
        <title>Genome analysis of Parmales, a sister group of diatoms, reveals the evolutionary specialization of diatoms from phago-mixotrophs to photoautotrophs.</title>
        <authorList>
            <person name="Ban H."/>
            <person name="Sato S."/>
            <person name="Yoshikawa S."/>
            <person name="Kazumasa Y."/>
            <person name="Nakamura Y."/>
            <person name="Ichinomiya M."/>
            <person name="Saitoh K."/>
            <person name="Sato N."/>
            <person name="Blanc-Mathieu R."/>
            <person name="Endo H."/>
            <person name="Kuwata A."/>
            <person name="Ogata H."/>
        </authorList>
    </citation>
    <scope>NUCLEOTIDE SEQUENCE</scope>
</reference>
<feature type="compositionally biased region" description="Pro residues" evidence="1">
    <location>
        <begin position="181"/>
        <end position="191"/>
    </location>
</feature>
<feature type="transmembrane region" description="Helical" evidence="2">
    <location>
        <begin position="57"/>
        <end position="77"/>
    </location>
</feature>
<dbReference type="OrthoDB" id="190146at2759"/>
<dbReference type="Proteomes" id="UP001165082">
    <property type="component" value="Unassembled WGS sequence"/>
</dbReference>
<sequence>MIHDFFHDKVCFLCADKPRRAITYAWFASILVVFICFIVACVVASNHSSSGNGALKFAAFWTVLLMIALSIGGTLVMRRYQTPLALGFFLGVVLVMANQCLILTAIFGEESEYNHNNSAGAFATFSFFLFMIYAVFGGMLAIFRADLIQDEPLPQVTVTGGAGIKAPTGVPQPQGQVPAPAQVPPASPTKA</sequence>
<organism evidence="3 4">
    <name type="scientific">Triparma retinervis</name>
    <dbReference type="NCBI Taxonomy" id="2557542"/>
    <lineage>
        <taxon>Eukaryota</taxon>
        <taxon>Sar</taxon>
        <taxon>Stramenopiles</taxon>
        <taxon>Ochrophyta</taxon>
        <taxon>Bolidophyceae</taxon>
        <taxon>Parmales</taxon>
        <taxon>Triparmaceae</taxon>
        <taxon>Triparma</taxon>
    </lineage>
</organism>
<evidence type="ECO:0000313" key="3">
    <source>
        <dbReference type="EMBL" id="GMH57994.1"/>
    </source>
</evidence>
<evidence type="ECO:0000313" key="4">
    <source>
        <dbReference type="Proteomes" id="UP001165082"/>
    </source>
</evidence>
<keyword evidence="2" id="KW-1133">Transmembrane helix</keyword>
<name>A0A9W7DVL7_9STRA</name>
<keyword evidence="4" id="KW-1185">Reference proteome</keyword>
<proteinExistence type="predicted"/>
<feature type="compositionally biased region" description="Low complexity" evidence="1">
    <location>
        <begin position="166"/>
        <end position="180"/>
    </location>
</feature>
<evidence type="ECO:0000256" key="2">
    <source>
        <dbReference type="SAM" id="Phobius"/>
    </source>
</evidence>
<dbReference type="AlphaFoldDB" id="A0A9W7DVL7"/>
<feature type="transmembrane region" description="Helical" evidence="2">
    <location>
        <begin position="84"/>
        <end position="107"/>
    </location>
</feature>
<protein>
    <submittedName>
        <fullName evidence="3">Uncharacterized protein</fullName>
    </submittedName>
</protein>
<dbReference type="EMBL" id="BRXZ01000939">
    <property type="protein sequence ID" value="GMH57994.1"/>
    <property type="molecule type" value="Genomic_DNA"/>
</dbReference>
<keyword evidence="2" id="KW-0812">Transmembrane</keyword>
<gene>
    <name evidence="3" type="ORF">TrRE_jg6358</name>
</gene>
<comment type="caution">
    <text evidence="3">The sequence shown here is derived from an EMBL/GenBank/DDBJ whole genome shotgun (WGS) entry which is preliminary data.</text>
</comment>
<feature type="region of interest" description="Disordered" evidence="1">
    <location>
        <begin position="164"/>
        <end position="191"/>
    </location>
</feature>
<feature type="transmembrane region" description="Helical" evidence="2">
    <location>
        <begin position="21"/>
        <end position="45"/>
    </location>
</feature>